<keyword evidence="5" id="KW-0408">Iron</keyword>
<dbReference type="InterPro" id="IPR036396">
    <property type="entry name" value="Cyt_P450_sf"/>
</dbReference>
<evidence type="ECO:0008006" key="8">
    <source>
        <dbReference type="Google" id="ProtNLM"/>
    </source>
</evidence>
<evidence type="ECO:0000256" key="3">
    <source>
        <dbReference type="ARBA" id="ARBA00022617"/>
    </source>
</evidence>
<comment type="similarity">
    <text evidence="2">Belongs to the cytochrome P450 family.</text>
</comment>
<dbReference type="GO" id="GO:0020037">
    <property type="term" value="F:heme binding"/>
    <property type="evidence" value="ECO:0007669"/>
    <property type="project" value="InterPro"/>
</dbReference>
<dbReference type="PANTHER" id="PTHR24305">
    <property type="entry name" value="CYTOCHROME P450"/>
    <property type="match status" value="1"/>
</dbReference>
<evidence type="ECO:0000313" key="6">
    <source>
        <dbReference type="EMBL" id="OCK82946.1"/>
    </source>
</evidence>
<protein>
    <recommendedName>
        <fullName evidence="8">Cytochrome P450</fullName>
    </recommendedName>
</protein>
<keyword evidence="7" id="KW-1185">Reference proteome</keyword>
<dbReference type="SUPFAM" id="SSF48264">
    <property type="entry name" value="Cytochrome P450"/>
    <property type="match status" value="1"/>
</dbReference>
<organism evidence="6 7">
    <name type="scientific">Lepidopterella palustris CBS 459.81</name>
    <dbReference type="NCBI Taxonomy" id="1314670"/>
    <lineage>
        <taxon>Eukaryota</taxon>
        <taxon>Fungi</taxon>
        <taxon>Dikarya</taxon>
        <taxon>Ascomycota</taxon>
        <taxon>Pezizomycotina</taxon>
        <taxon>Dothideomycetes</taxon>
        <taxon>Pleosporomycetidae</taxon>
        <taxon>Mytilinidiales</taxon>
        <taxon>Argynnaceae</taxon>
        <taxon>Lepidopterella</taxon>
    </lineage>
</organism>
<dbReference type="GO" id="GO:0004497">
    <property type="term" value="F:monooxygenase activity"/>
    <property type="evidence" value="ECO:0007669"/>
    <property type="project" value="InterPro"/>
</dbReference>
<gene>
    <name evidence="6" type="ORF">K432DRAFT_470183</name>
</gene>
<dbReference type="OrthoDB" id="3945418at2759"/>
<keyword evidence="4" id="KW-0479">Metal-binding</keyword>
<dbReference type="Gene3D" id="1.10.630.10">
    <property type="entry name" value="Cytochrome P450"/>
    <property type="match status" value="1"/>
</dbReference>
<sequence>MTVTLFARGISNTSLLHLLHLPRSPIRAAPPLLRICHLRHNLIDFEYNLLHDTYGPAIRVMSNELASNTPRAAEGIYGHRLGLPNMDKSLIYVGAVEAVPGATNLATALEAYHGQQRRVLAHVFIAWGLLAKCVAGIEPIAALLCGLMNHLLWNLEIFDSLRAEVRGAIESEDDLVMEKLEKLPWVNACIEEDLRLFPPVPIRLFRTVPKGGGKIDGHVVPEAASHQI</sequence>
<comment type="cofactor">
    <cofactor evidence="1">
        <name>heme</name>
        <dbReference type="ChEBI" id="CHEBI:30413"/>
    </cofactor>
</comment>
<dbReference type="InterPro" id="IPR001128">
    <property type="entry name" value="Cyt_P450"/>
</dbReference>
<dbReference type="AlphaFoldDB" id="A0A8E2EFQ6"/>
<evidence type="ECO:0000313" key="7">
    <source>
        <dbReference type="Proteomes" id="UP000250266"/>
    </source>
</evidence>
<dbReference type="GO" id="GO:0005506">
    <property type="term" value="F:iron ion binding"/>
    <property type="evidence" value="ECO:0007669"/>
    <property type="project" value="InterPro"/>
</dbReference>
<reference evidence="6 7" key="1">
    <citation type="journal article" date="2016" name="Nat. Commun.">
        <title>Ectomycorrhizal ecology is imprinted in the genome of the dominant symbiotic fungus Cenococcum geophilum.</title>
        <authorList>
            <consortium name="DOE Joint Genome Institute"/>
            <person name="Peter M."/>
            <person name="Kohler A."/>
            <person name="Ohm R.A."/>
            <person name="Kuo A."/>
            <person name="Krutzmann J."/>
            <person name="Morin E."/>
            <person name="Arend M."/>
            <person name="Barry K.W."/>
            <person name="Binder M."/>
            <person name="Choi C."/>
            <person name="Clum A."/>
            <person name="Copeland A."/>
            <person name="Grisel N."/>
            <person name="Haridas S."/>
            <person name="Kipfer T."/>
            <person name="LaButti K."/>
            <person name="Lindquist E."/>
            <person name="Lipzen A."/>
            <person name="Maire R."/>
            <person name="Meier B."/>
            <person name="Mihaltcheva S."/>
            <person name="Molinier V."/>
            <person name="Murat C."/>
            <person name="Poggeler S."/>
            <person name="Quandt C.A."/>
            <person name="Sperisen C."/>
            <person name="Tritt A."/>
            <person name="Tisserant E."/>
            <person name="Crous P.W."/>
            <person name="Henrissat B."/>
            <person name="Nehls U."/>
            <person name="Egli S."/>
            <person name="Spatafora J.W."/>
            <person name="Grigoriev I.V."/>
            <person name="Martin F.M."/>
        </authorList>
    </citation>
    <scope>NUCLEOTIDE SEQUENCE [LARGE SCALE GENOMIC DNA]</scope>
    <source>
        <strain evidence="6 7">CBS 459.81</strain>
    </source>
</reference>
<evidence type="ECO:0000256" key="2">
    <source>
        <dbReference type="ARBA" id="ARBA00010617"/>
    </source>
</evidence>
<name>A0A8E2EFQ6_9PEZI</name>
<dbReference type="Pfam" id="PF00067">
    <property type="entry name" value="p450"/>
    <property type="match status" value="1"/>
</dbReference>
<dbReference type="GO" id="GO:0016705">
    <property type="term" value="F:oxidoreductase activity, acting on paired donors, with incorporation or reduction of molecular oxygen"/>
    <property type="evidence" value="ECO:0007669"/>
    <property type="project" value="InterPro"/>
</dbReference>
<dbReference type="PANTHER" id="PTHR24305:SF210">
    <property type="entry name" value="CYTOCHROME P450 MONOOXYGENASE ASQL-RELATED"/>
    <property type="match status" value="1"/>
</dbReference>
<dbReference type="EMBL" id="KV744874">
    <property type="protein sequence ID" value="OCK82946.1"/>
    <property type="molecule type" value="Genomic_DNA"/>
</dbReference>
<proteinExistence type="inferred from homology"/>
<dbReference type="Proteomes" id="UP000250266">
    <property type="component" value="Unassembled WGS sequence"/>
</dbReference>
<keyword evidence="3" id="KW-0349">Heme</keyword>
<evidence type="ECO:0000256" key="5">
    <source>
        <dbReference type="ARBA" id="ARBA00023004"/>
    </source>
</evidence>
<dbReference type="InterPro" id="IPR050121">
    <property type="entry name" value="Cytochrome_P450_monoxygenase"/>
</dbReference>
<accession>A0A8E2EFQ6</accession>
<evidence type="ECO:0000256" key="4">
    <source>
        <dbReference type="ARBA" id="ARBA00022723"/>
    </source>
</evidence>
<evidence type="ECO:0000256" key="1">
    <source>
        <dbReference type="ARBA" id="ARBA00001971"/>
    </source>
</evidence>